<organism evidence="1 2">
    <name type="scientific">Rotaria sordida</name>
    <dbReference type="NCBI Taxonomy" id="392033"/>
    <lineage>
        <taxon>Eukaryota</taxon>
        <taxon>Metazoa</taxon>
        <taxon>Spiralia</taxon>
        <taxon>Gnathifera</taxon>
        <taxon>Rotifera</taxon>
        <taxon>Eurotatoria</taxon>
        <taxon>Bdelloidea</taxon>
        <taxon>Philodinida</taxon>
        <taxon>Philodinidae</taxon>
        <taxon>Rotaria</taxon>
    </lineage>
</organism>
<comment type="caution">
    <text evidence="1">The sequence shown here is derived from an EMBL/GenBank/DDBJ whole genome shotgun (WGS) entry which is preliminary data.</text>
</comment>
<evidence type="ECO:0000313" key="2">
    <source>
        <dbReference type="Proteomes" id="UP000663823"/>
    </source>
</evidence>
<dbReference type="EMBL" id="CAJOAX010030614">
    <property type="protein sequence ID" value="CAF4243844.1"/>
    <property type="molecule type" value="Genomic_DNA"/>
</dbReference>
<name>A0A820EAJ9_9BILA</name>
<accession>A0A820EAJ9</accession>
<evidence type="ECO:0000313" key="1">
    <source>
        <dbReference type="EMBL" id="CAF4243844.1"/>
    </source>
</evidence>
<dbReference type="AlphaFoldDB" id="A0A820EAJ9"/>
<gene>
    <name evidence="1" type="ORF">OTI717_LOCUS40190</name>
</gene>
<dbReference type="Proteomes" id="UP000663823">
    <property type="component" value="Unassembled WGS sequence"/>
</dbReference>
<feature type="non-terminal residue" evidence="1">
    <location>
        <position position="1"/>
    </location>
</feature>
<proteinExistence type="predicted"/>
<sequence>MDDSDDLLELLGNLDEYTTAAVNATRKTTENKYIEETIEAVENVGRFNHTNIYYQSSSDISIDRTNRQLIPFLCATPHLVQLNTKWNYDKDDDTLDSFAIRDAVVTVMNPNNYSTNYFENYGSILPVLK</sequence>
<protein>
    <submittedName>
        <fullName evidence="1">Uncharacterized protein</fullName>
    </submittedName>
</protein>
<reference evidence="1" key="1">
    <citation type="submission" date="2021-02" db="EMBL/GenBank/DDBJ databases">
        <authorList>
            <person name="Nowell W R."/>
        </authorList>
    </citation>
    <scope>NUCLEOTIDE SEQUENCE</scope>
</reference>